<keyword evidence="4 7" id="KW-0812">Transmembrane</keyword>
<reference evidence="8" key="1">
    <citation type="submission" date="2021-04" db="EMBL/GenBank/DDBJ databases">
        <title>Saccharothrix algeriensis WGS.</title>
        <authorList>
            <person name="Stuskova K."/>
            <person name="Hakalova E."/>
            <person name="Tebbal A.B."/>
            <person name="Eichmeier A."/>
        </authorList>
    </citation>
    <scope>NUCLEOTIDE SEQUENCE</scope>
    <source>
        <strain evidence="8">NRRL B-24137</strain>
    </source>
</reference>
<evidence type="ECO:0000313" key="8">
    <source>
        <dbReference type="EMBL" id="QTR04179.1"/>
    </source>
</evidence>
<dbReference type="Gene3D" id="1.10.3720.10">
    <property type="entry name" value="MetI-like"/>
    <property type="match status" value="1"/>
</dbReference>
<keyword evidence="3" id="KW-1003">Cell membrane</keyword>
<evidence type="ECO:0000256" key="5">
    <source>
        <dbReference type="ARBA" id="ARBA00022989"/>
    </source>
</evidence>
<keyword evidence="5 7" id="KW-1133">Transmembrane helix</keyword>
<evidence type="ECO:0000256" key="7">
    <source>
        <dbReference type="SAM" id="Phobius"/>
    </source>
</evidence>
<organism evidence="8 9">
    <name type="scientific">Saccharothrix algeriensis</name>
    <dbReference type="NCBI Taxonomy" id="173560"/>
    <lineage>
        <taxon>Bacteria</taxon>
        <taxon>Bacillati</taxon>
        <taxon>Actinomycetota</taxon>
        <taxon>Actinomycetes</taxon>
        <taxon>Pseudonocardiales</taxon>
        <taxon>Pseudonocardiaceae</taxon>
        <taxon>Saccharothrix</taxon>
    </lineage>
</organism>
<gene>
    <name evidence="8" type="ORF">J7S33_04220</name>
</gene>
<protein>
    <submittedName>
        <fullName evidence="8">Sugar ABC transporter permease</fullName>
    </submittedName>
</protein>
<feature type="non-terminal residue" evidence="8">
    <location>
        <position position="1"/>
    </location>
</feature>
<sequence length="94" mass="10585">YEAAELDGAGRIRQFFSITLPMLSPTAFFITVLTSIGALQVFDVICLDGGRRTAPRCATRRSTRTRRSCSCSTNGRSWTTTRATRRPWRSCCCW</sequence>
<keyword evidence="2" id="KW-0813">Transport</keyword>
<comment type="subcellular location">
    <subcellularLocation>
        <location evidence="1">Cell membrane</location>
        <topology evidence="1">Multi-pass membrane protein</topology>
    </subcellularLocation>
</comment>
<dbReference type="PANTHER" id="PTHR30193">
    <property type="entry name" value="ABC TRANSPORTER PERMEASE PROTEIN"/>
    <property type="match status" value="1"/>
</dbReference>
<evidence type="ECO:0000256" key="6">
    <source>
        <dbReference type="ARBA" id="ARBA00023136"/>
    </source>
</evidence>
<dbReference type="InterPro" id="IPR000515">
    <property type="entry name" value="MetI-like"/>
</dbReference>
<evidence type="ECO:0000256" key="1">
    <source>
        <dbReference type="ARBA" id="ARBA00004651"/>
    </source>
</evidence>
<dbReference type="InterPro" id="IPR051393">
    <property type="entry name" value="ABC_transporter_permease"/>
</dbReference>
<dbReference type="PANTHER" id="PTHR30193:SF37">
    <property type="entry name" value="INNER MEMBRANE ABC TRANSPORTER PERMEASE PROTEIN YCJO"/>
    <property type="match status" value="1"/>
</dbReference>
<name>A0A8T8I0K6_9PSEU</name>
<dbReference type="AlphaFoldDB" id="A0A8T8I0K6"/>
<dbReference type="EMBL" id="CP072788">
    <property type="protein sequence ID" value="QTR04179.1"/>
    <property type="molecule type" value="Genomic_DNA"/>
</dbReference>
<dbReference type="GO" id="GO:0005886">
    <property type="term" value="C:plasma membrane"/>
    <property type="evidence" value="ECO:0007669"/>
    <property type="project" value="UniProtKB-SubCell"/>
</dbReference>
<evidence type="ECO:0000256" key="3">
    <source>
        <dbReference type="ARBA" id="ARBA00022475"/>
    </source>
</evidence>
<dbReference type="SUPFAM" id="SSF161098">
    <property type="entry name" value="MetI-like"/>
    <property type="match status" value="1"/>
</dbReference>
<accession>A0A8T8I0K6</accession>
<keyword evidence="6 7" id="KW-0472">Membrane</keyword>
<dbReference type="CDD" id="cd06261">
    <property type="entry name" value="TM_PBP2"/>
    <property type="match status" value="1"/>
</dbReference>
<evidence type="ECO:0000256" key="2">
    <source>
        <dbReference type="ARBA" id="ARBA00022448"/>
    </source>
</evidence>
<dbReference type="GO" id="GO:0055085">
    <property type="term" value="P:transmembrane transport"/>
    <property type="evidence" value="ECO:0007669"/>
    <property type="project" value="InterPro"/>
</dbReference>
<proteinExistence type="predicted"/>
<dbReference type="Proteomes" id="UP000671828">
    <property type="component" value="Chromosome"/>
</dbReference>
<dbReference type="InterPro" id="IPR035906">
    <property type="entry name" value="MetI-like_sf"/>
</dbReference>
<evidence type="ECO:0000256" key="4">
    <source>
        <dbReference type="ARBA" id="ARBA00022692"/>
    </source>
</evidence>
<feature type="transmembrane region" description="Helical" evidence="7">
    <location>
        <begin position="26"/>
        <end position="46"/>
    </location>
</feature>
<evidence type="ECO:0000313" key="9">
    <source>
        <dbReference type="Proteomes" id="UP000671828"/>
    </source>
</evidence>